<accession>A0A221NU20</accession>
<feature type="coiled-coil region" evidence="1">
    <location>
        <begin position="1282"/>
        <end position="1309"/>
    </location>
</feature>
<feature type="region of interest" description="Disordered" evidence="2">
    <location>
        <begin position="1061"/>
        <end position="1080"/>
    </location>
</feature>
<sequence>MYELSRVRLYSIGPAGARYADTVLDLRGVGEPVPDPAPTQAEFFEDEPTGPPRRPAPAGVLFLENGGGKSVLLKLIFSVMLPGHRNTLGGASSGVLRKFLLADDCGHVALEWQHVQTGECVVVGKVSEWRGRQVSNDPRKFAEAWYSLRPGPGLSLDNLPVAEATAVRPSAEGTSGARGRRRTMKGFRDALTEAGKAYPHLEVHWEEVHERWTEHLGDLGLDPELFRYQREMNADEGEAAGLFAVKKDSDFTDLLLRAVTDTRDTDGLADLVSGFGNKLGRRAELIAERDFTAGSVDLLGRIVDAAGTRSRARDVHTGAERRTRSLARRLSARAVQERVRAADLAQRVTAAAYAVTHSEGARERSALIAAELAYQHASLALAAAEKAAAAQKRELADARTLYSAWQAAEAVLRHRAAADRVARVSAAIQEAERDAAPALAARTKAAVDLVRALHAAAGSAEALANEEEERSAALQEVGDTAYRDSTVAATEAQRARSETGHLRQRLTEVEQETAEAVRAGWLDDSSPDADPARAALAASDAEKTTVAAWDAARETARKATEHAREAAAGESRAELTAARAEDAATAAGRAHEAERRLAESLAAEERLAELLSLPSASARERAGVPAPRTGTDDGTPGGPAADFAGRVEGRLTPEELDSFADELRELLDGAVSASERHLFELRTAAADDARILGALGDGGLLPPGPDVLATVEYLGEHGIPALPGWRYLAQAVDPADHARVLAARPELVDGVIITDPHTHARAREALGDAALLPRSAVAVGTAAALLAPAPADASPGDVFLVPPNPAMHDEHAADEERQALRARATERDEEIRGLAARLGKDRELAARLASWRTGCPAGRLTELARAAQETRAFAEEAEAELVEARTARAQADEVAAEATQVRDERQEAAQRARRAADALAGLAFRLRERAGWQVKLRELADEAAESEARAQACLERARAADEDRRSAQRAADDARRTARALRAERSEIAGAPDDVPFEDANGPEAPLPALREAYRAASQVYEKVGVGADLRAEQARAESDESTARTELDRLSNKVRTRAEQLLQSPDGSDGPSRQAAAARAEELVQLLETRMSTASEQLGRLRGEAERHAPEGGEAHTELPEDLVPRDAEHAQALLRTATAELAARGEALAEARGAHTELMETHRAAEDAAGGFDEIAAMLRDLLREHTPGEDQEEPEPYPGTLEEARHSAAEARRSLRGCAADLSVAEAAVREASDVLVRHANSTRYEQVRTPARQQIRELPGSALPEHAQRWADAFAPRLRVLTDELAQLERNRDSIVDRLRGLVESALATLRSAQRLSRLPEGLGEWSGQEFLRIRFEEPDQATLTERLGEVIDEATRAAVKKNSDLRRDGMSLLLRGVAAALQPKGVAVEILKPDAVLRAERVPVGQMGDVFSGGQLLTAAIALYCTMAALRSNDRGRDKHRHAGTLFLDNPIGRANATYLLELQRAVSDALGVQLLYTTGLFDTTALAEFPLVIRLRNDADLRAGLKYISVEEHLRPGLPQQPQAGEAVHSEITATRMFKRPA</sequence>
<dbReference type="OrthoDB" id="3202351at2"/>
<keyword evidence="4" id="KW-1185">Reference proteome</keyword>
<feature type="region of interest" description="Disordered" evidence="2">
    <location>
        <begin position="1190"/>
        <end position="1211"/>
    </location>
</feature>
<protein>
    <recommendedName>
        <fullName evidence="5">Chromosome segregation ATPase</fullName>
    </recommendedName>
</protein>
<evidence type="ECO:0000313" key="3">
    <source>
        <dbReference type="EMBL" id="ASN23461.1"/>
    </source>
</evidence>
<dbReference type="KEGG" id="splu:LK06_003775"/>
<keyword evidence="1" id="KW-0175">Coiled coil</keyword>
<reference evidence="3 4" key="1">
    <citation type="submission" date="2017-07" db="EMBL/GenBank/DDBJ databases">
        <title>Genome sequence of Streptomyces pluripotens MUSC 137T.</title>
        <authorList>
            <person name="Ser H.-L."/>
            <person name="Lee L.-H."/>
        </authorList>
    </citation>
    <scope>NUCLEOTIDE SEQUENCE [LARGE SCALE GENOMIC DNA]</scope>
    <source>
        <strain evidence="3 4">MUSC 137</strain>
    </source>
</reference>
<dbReference type="EMBL" id="CP022433">
    <property type="protein sequence ID" value="ASN23461.1"/>
    <property type="molecule type" value="Genomic_DNA"/>
</dbReference>
<gene>
    <name evidence="3" type="ORF">LK07_04860</name>
</gene>
<feature type="region of interest" description="Disordered" evidence="2">
    <location>
        <begin position="460"/>
        <end position="479"/>
    </location>
</feature>
<evidence type="ECO:0000256" key="2">
    <source>
        <dbReference type="SAM" id="MobiDB-lite"/>
    </source>
</evidence>
<dbReference type="STRING" id="1355015.LK06_003775"/>
<feature type="region of interest" description="Disordered" evidence="2">
    <location>
        <begin position="981"/>
        <end position="1004"/>
    </location>
</feature>
<feature type="region of interest" description="Disordered" evidence="2">
    <location>
        <begin position="612"/>
        <end position="640"/>
    </location>
</feature>
<dbReference type="Proteomes" id="UP000031501">
    <property type="component" value="Chromosome"/>
</dbReference>
<feature type="compositionally biased region" description="Basic and acidic residues" evidence="2">
    <location>
        <begin position="1034"/>
        <end position="1052"/>
    </location>
</feature>
<evidence type="ECO:0000256" key="1">
    <source>
        <dbReference type="SAM" id="Coils"/>
    </source>
</evidence>
<feature type="compositionally biased region" description="Low complexity" evidence="2">
    <location>
        <begin position="625"/>
        <end position="640"/>
    </location>
</feature>
<feature type="region of interest" description="Disordered" evidence="2">
    <location>
        <begin position="1034"/>
        <end position="1054"/>
    </location>
</feature>
<feature type="compositionally biased region" description="Basic and acidic residues" evidence="2">
    <location>
        <begin position="1100"/>
        <end position="1118"/>
    </location>
</feature>
<proteinExistence type="predicted"/>
<feature type="region of interest" description="Disordered" evidence="2">
    <location>
        <begin position="1098"/>
        <end position="1118"/>
    </location>
</feature>
<organism evidence="3 4">
    <name type="scientific">Streptomyces pluripotens</name>
    <dbReference type="NCBI Taxonomy" id="1355015"/>
    <lineage>
        <taxon>Bacteria</taxon>
        <taxon>Bacillati</taxon>
        <taxon>Actinomycetota</taxon>
        <taxon>Actinomycetes</taxon>
        <taxon>Kitasatosporales</taxon>
        <taxon>Streptomycetaceae</taxon>
        <taxon>Streptomyces</taxon>
    </lineage>
</organism>
<feature type="region of interest" description="Disordered" evidence="2">
    <location>
        <begin position="957"/>
        <end position="976"/>
    </location>
</feature>
<evidence type="ECO:0000313" key="4">
    <source>
        <dbReference type="Proteomes" id="UP000031501"/>
    </source>
</evidence>
<evidence type="ECO:0008006" key="5">
    <source>
        <dbReference type="Google" id="ProtNLM"/>
    </source>
</evidence>
<name>A0A221NU20_9ACTN</name>
<dbReference type="RefSeq" id="WP_039656936.1">
    <property type="nucleotide sequence ID" value="NZ_CP021080.1"/>
</dbReference>
<feature type="coiled-coil region" evidence="1">
    <location>
        <begin position="381"/>
        <end position="434"/>
    </location>
</feature>